<dbReference type="HOGENOM" id="CLU_038387_1_1_1"/>
<dbReference type="eggNOG" id="KOG2257">
    <property type="taxonomic scope" value="Eukaryota"/>
</dbReference>
<sequence length="407" mass="43590">MAPQSRGTPVPPGLQSKSTPNLPTLNPLSVSPPKLPQRTNTAADPVLPNALSPTSPTSPSEAASAESNTGAADEIDDIFSLEPESSTSSKSNSDVEGEEEENGDVPSPDVRMPSRPLYRHASRSYTHLPPAPTHGLFPPFYNRPPTPLPPSPSLTSLLIRPSRSAQTSRPTTPDDSSDPEHPSSHRYHHSRTSTAGTTATSAATNTGTTTPALPSALTAPPDIPRATPRVPTYEYYGFALYLFSSLFFLMYLLWAYLPSPFLHQLGIDYYPNRWWALAVPAWLVVLVGYIYVALASYNTGYLTLAMARVENLVDEAGRIAVVDRFGRIVRGGGGGGEARGKGGRKGHARQVSGGRWTAPVGVGASEELDWKSLWSEGTDAVMDVPIGGVCEILYGEERGERRDGAGT</sequence>
<dbReference type="GeneID" id="19903076"/>
<evidence type="ECO:0000256" key="6">
    <source>
        <dbReference type="SAM" id="Phobius"/>
    </source>
</evidence>
<dbReference type="AlphaFoldDB" id="R7YX67"/>
<feature type="region of interest" description="Disordered" evidence="5">
    <location>
        <begin position="1"/>
        <end position="223"/>
    </location>
</feature>
<evidence type="ECO:0000256" key="5">
    <source>
        <dbReference type="SAM" id="MobiDB-lite"/>
    </source>
</evidence>
<keyword evidence="9" id="KW-1185">Reference proteome</keyword>
<evidence type="ECO:0000256" key="2">
    <source>
        <dbReference type="ARBA" id="ARBA00022692"/>
    </source>
</evidence>
<evidence type="ECO:0000313" key="8">
    <source>
        <dbReference type="EMBL" id="EON66520.1"/>
    </source>
</evidence>
<feature type="compositionally biased region" description="Pro residues" evidence="5">
    <location>
        <begin position="141"/>
        <end position="152"/>
    </location>
</feature>
<organism evidence="8 9">
    <name type="scientific">Coniosporium apollinis (strain CBS 100218)</name>
    <name type="common">Rock-inhabiting black yeast</name>
    <dbReference type="NCBI Taxonomy" id="1168221"/>
    <lineage>
        <taxon>Eukaryota</taxon>
        <taxon>Fungi</taxon>
        <taxon>Dikarya</taxon>
        <taxon>Ascomycota</taxon>
        <taxon>Pezizomycotina</taxon>
        <taxon>Dothideomycetes</taxon>
        <taxon>Dothideomycetes incertae sedis</taxon>
        <taxon>Coniosporium</taxon>
    </lineage>
</organism>
<dbReference type="GO" id="GO:0016020">
    <property type="term" value="C:membrane"/>
    <property type="evidence" value="ECO:0007669"/>
    <property type="project" value="UniProtKB-SubCell"/>
</dbReference>
<dbReference type="InterPro" id="IPR052263">
    <property type="entry name" value="GPI_Anchor_Biosynth"/>
</dbReference>
<evidence type="ECO:0000256" key="1">
    <source>
        <dbReference type="ARBA" id="ARBA00004141"/>
    </source>
</evidence>
<gene>
    <name evidence="8" type="ORF">W97_05765</name>
</gene>
<feature type="compositionally biased region" description="Low complexity" evidence="5">
    <location>
        <begin position="47"/>
        <end position="68"/>
    </location>
</feature>
<keyword evidence="3 6" id="KW-1133">Transmembrane helix</keyword>
<dbReference type="OrthoDB" id="690928at2759"/>
<evidence type="ECO:0000256" key="3">
    <source>
        <dbReference type="ARBA" id="ARBA00022989"/>
    </source>
</evidence>
<reference evidence="9" key="1">
    <citation type="submission" date="2012-06" db="EMBL/GenBank/DDBJ databases">
        <title>The genome sequence of Coniosporium apollinis CBS 100218.</title>
        <authorList>
            <consortium name="The Broad Institute Genome Sequencing Platform"/>
            <person name="Cuomo C."/>
            <person name="Gorbushina A."/>
            <person name="Noack S."/>
            <person name="Walker B."/>
            <person name="Young S.K."/>
            <person name="Zeng Q."/>
            <person name="Gargeya S."/>
            <person name="Fitzgerald M."/>
            <person name="Haas B."/>
            <person name="Abouelleil A."/>
            <person name="Alvarado L."/>
            <person name="Arachchi H.M."/>
            <person name="Berlin A.M."/>
            <person name="Chapman S.B."/>
            <person name="Goldberg J."/>
            <person name="Griggs A."/>
            <person name="Gujja S."/>
            <person name="Hansen M."/>
            <person name="Howarth C."/>
            <person name="Imamovic A."/>
            <person name="Larimer J."/>
            <person name="McCowan C."/>
            <person name="Montmayeur A."/>
            <person name="Murphy C."/>
            <person name="Neiman D."/>
            <person name="Pearson M."/>
            <person name="Priest M."/>
            <person name="Roberts A."/>
            <person name="Saif S."/>
            <person name="Shea T."/>
            <person name="Sisk P."/>
            <person name="Sykes S."/>
            <person name="Wortman J."/>
            <person name="Nusbaum C."/>
            <person name="Birren B."/>
        </authorList>
    </citation>
    <scope>NUCLEOTIDE SEQUENCE [LARGE SCALE GENOMIC DNA]</scope>
    <source>
        <strain evidence="9">CBS 100218</strain>
    </source>
</reference>
<keyword evidence="2 6" id="KW-0812">Transmembrane</keyword>
<dbReference type="STRING" id="1168221.R7YX67"/>
<feature type="compositionally biased region" description="Low complexity" evidence="5">
    <location>
        <begin position="80"/>
        <end position="94"/>
    </location>
</feature>
<feature type="transmembrane region" description="Helical" evidence="6">
    <location>
        <begin position="274"/>
        <end position="294"/>
    </location>
</feature>
<dbReference type="InterPro" id="IPR013717">
    <property type="entry name" value="PIG-P"/>
</dbReference>
<proteinExistence type="predicted"/>
<feature type="region of interest" description="Disordered" evidence="5">
    <location>
        <begin position="333"/>
        <end position="354"/>
    </location>
</feature>
<dbReference type="GO" id="GO:0006506">
    <property type="term" value="P:GPI anchor biosynthetic process"/>
    <property type="evidence" value="ECO:0007669"/>
    <property type="project" value="TreeGrafter"/>
</dbReference>
<name>R7YX67_CONA1</name>
<comment type="subcellular location">
    <subcellularLocation>
        <location evidence="1">Membrane</location>
        <topology evidence="1">Multi-pass membrane protein</topology>
    </subcellularLocation>
</comment>
<feature type="compositionally biased region" description="Low complexity" evidence="5">
    <location>
        <begin position="192"/>
        <end position="220"/>
    </location>
</feature>
<dbReference type="Pfam" id="PF08510">
    <property type="entry name" value="PIG-P"/>
    <property type="match status" value="1"/>
</dbReference>
<dbReference type="RefSeq" id="XP_007781837.1">
    <property type="nucleotide sequence ID" value="XM_007783647.1"/>
</dbReference>
<dbReference type="PANTHER" id="PTHR46346:SF1">
    <property type="entry name" value="PHOSPHATIDYLINOSITOL N-ACETYLGLUCOSAMINYLTRANSFERASE SUBUNIT P"/>
    <property type="match status" value="1"/>
</dbReference>
<evidence type="ECO:0000313" key="9">
    <source>
        <dbReference type="Proteomes" id="UP000016924"/>
    </source>
</evidence>
<evidence type="ECO:0000259" key="7">
    <source>
        <dbReference type="Pfam" id="PF08510"/>
    </source>
</evidence>
<accession>R7YX67</accession>
<dbReference type="PANTHER" id="PTHR46346">
    <property type="entry name" value="PHOSPHATIDYLINOSITOL N-ACETYLGLUCOSAMINYLTRANSFERASE SUBUNIT P"/>
    <property type="match status" value="1"/>
</dbReference>
<dbReference type="EMBL" id="JH767581">
    <property type="protein sequence ID" value="EON66520.1"/>
    <property type="molecule type" value="Genomic_DNA"/>
</dbReference>
<protein>
    <recommendedName>
        <fullName evidence="7">PIG-P domain-containing protein</fullName>
    </recommendedName>
</protein>
<feature type="compositionally biased region" description="Polar residues" evidence="5">
    <location>
        <begin position="15"/>
        <end position="29"/>
    </location>
</feature>
<evidence type="ECO:0000256" key="4">
    <source>
        <dbReference type="ARBA" id="ARBA00023136"/>
    </source>
</evidence>
<feature type="compositionally biased region" description="Low complexity" evidence="5">
    <location>
        <begin position="153"/>
        <end position="174"/>
    </location>
</feature>
<keyword evidence="4 6" id="KW-0472">Membrane</keyword>
<dbReference type="Proteomes" id="UP000016924">
    <property type="component" value="Unassembled WGS sequence"/>
</dbReference>
<dbReference type="OMA" id="LFPPFYN"/>
<feature type="transmembrane region" description="Helical" evidence="6">
    <location>
        <begin position="235"/>
        <end position="254"/>
    </location>
</feature>
<dbReference type="GO" id="GO:0005783">
    <property type="term" value="C:endoplasmic reticulum"/>
    <property type="evidence" value="ECO:0007669"/>
    <property type="project" value="TreeGrafter"/>
</dbReference>
<feature type="domain" description="PIG-P" evidence="7">
    <location>
        <begin position="232"/>
        <end position="394"/>
    </location>
</feature>